<feature type="domain" description="CstA N-terminal" evidence="7">
    <location>
        <begin position="397"/>
        <end position="533"/>
    </location>
</feature>
<keyword evidence="4 6" id="KW-1133">Transmembrane helix</keyword>
<evidence type="ECO:0000313" key="9">
    <source>
        <dbReference type="Proteomes" id="UP000054387"/>
    </source>
</evidence>
<evidence type="ECO:0000259" key="7">
    <source>
        <dbReference type="Pfam" id="PF02554"/>
    </source>
</evidence>
<sequence length="608" mass="64107">MVQIIWLVATVLVLFSVGYFGYSRYLARFVELDDANTTPAHKYEDGQEYVPAKKPVLLGHHYSSIAGGAPIVGPITAGVVWGWVPALLWIAIGNPLMGATHDFVSLSASLRHDGKSIGYIVGEYVGQRGKNMLLWFAFLTIILVVAVFALVVAIVFNAYPQAATASLIYIGLAVLFGVYLYQLNLPFLAGTAAFVAAMFVGVYAGILYPLALVPGDYSAGTIVLFSMDASWLPAASAFGANTAAWIPVILVYGALASALPVWVLLQPRDYLSSFLLYTGVGGALLAIIVGTFGGALGLAAVTPSQSLVTNLEPFYGFIGRGGLPLFPLLFITIACGTISGFHSLVSSGTTSKQLNKESDARLIGYGGMLGEGLLAVVALSAVAIVSPDVGGGIGLALPTFAAGGGIMLTSFGIPTDFGGPFMALVLVSFLLTSTDTAVRLGRYMMEEIIDRPDSSAQSFATNRYGNALVQTLPAYVLIASGSWETLWALFGGANQLLAALALLTGTVWLANWSDSKQLASTGGPMVLMVTITVIGLSWIALHDNLYMKFLDSEWMASAGIFEILAGVAQIAIALTLIYLALSLVKLGYENIQKVRQEPGTGEFTPSDD</sequence>
<feature type="transmembrane region" description="Helical" evidence="6">
    <location>
        <begin position="522"/>
        <end position="540"/>
    </location>
</feature>
<evidence type="ECO:0000256" key="2">
    <source>
        <dbReference type="ARBA" id="ARBA00022475"/>
    </source>
</evidence>
<feature type="transmembrane region" description="Helical" evidence="6">
    <location>
        <begin position="187"/>
        <end position="210"/>
    </location>
</feature>
<dbReference type="AlphaFoldDB" id="A0A0W1RDV6"/>
<feature type="transmembrane region" description="Helical" evidence="6">
    <location>
        <begin position="163"/>
        <end position="181"/>
    </location>
</feature>
<comment type="subcellular location">
    <subcellularLocation>
        <location evidence="1">Cell membrane</location>
        <topology evidence="1">Multi-pass membrane protein</topology>
    </subcellularLocation>
</comment>
<feature type="transmembrane region" description="Helical" evidence="6">
    <location>
        <begin position="244"/>
        <end position="265"/>
    </location>
</feature>
<protein>
    <submittedName>
        <fullName evidence="8">Carbon starvation protein CstA</fullName>
    </submittedName>
</protein>
<evidence type="ECO:0000313" key="8">
    <source>
        <dbReference type="EMBL" id="KTG11673.1"/>
    </source>
</evidence>
<organism evidence="8 9">
    <name type="scientific">Haloprofundus marisrubri</name>
    <dbReference type="NCBI Taxonomy" id="1514971"/>
    <lineage>
        <taxon>Archaea</taxon>
        <taxon>Methanobacteriati</taxon>
        <taxon>Methanobacteriota</taxon>
        <taxon>Stenosarchaea group</taxon>
        <taxon>Halobacteria</taxon>
        <taxon>Halobacteriales</taxon>
        <taxon>Haloferacaceae</taxon>
        <taxon>Haloprofundus</taxon>
    </lineage>
</organism>
<name>A0A0W1RDV6_9EURY</name>
<evidence type="ECO:0000256" key="3">
    <source>
        <dbReference type="ARBA" id="ARBA00022692"/>
    </source>
</evidence>
<feature type="transmembrane region" description="Helical" evidence="6">
    <location>
        <begin position="362"/>
        <end position="385"/>
    </location>
</feature>
<proteinExistence type="predicted"/>
<evidence type="ECO:0000256" key="1">
    <source>
        <dbReference type="ARBA" id="ARBA00004651"/>
    </source>
</evidence>
<dbReference type="PANTHER" id="PTHR30252:SF0">
    <property type="entry name" value="PEPTIDE TRANSPORTER CSTA"/>
    <property type="match status" value="1"/>
</dbReference>
<dbReference type="STRING" id="1514971.AUR64_00330"/>
<feature type="transmembrane region" description="Helical" evidence="6">
    <location>
        <begin position="71"/>
        <end position="92"/>
    </location>
</feature>
<evidence type="ECO:0000256" key="4">
    <source>
        <dbReference type="ARBA" id="ARBA00022989"/>
    </source>
</evidence>
<dbReference type="InterPro" id="IPR003706">
    <property type="entry name" value="CstA_N"/>
</dbReference>
<feature type="transmembrane region" description="Helical" evidence="6">
    <location>
        <begin position="133"/>
        <end position="156"/>
    </location>
</feature>
<dbReference type="PANTHER" id="PTHR30252">
    <property type="entry name" value="INNER MEMBRANE PEPTIDE TRANSPORTER"/>
    <property type="match status" value="1"/>
</dbReference>
<comment type="caution">
    <text evidence="8">The sequence shown here is derived from an EMBL/GenBank/DDBJ whole genome shotgun (WGS) entry which is preliminary data.</text>
</comment>
<dbReference type="Pfam" id="PF02554">
    <property type="entry name" value="CstA"/>
    <property type="match status" value="2"/>
</dbReference>
<dbReference type="RefSeq" id="WP_058579958.1">
    <property type="nucleotide sequence ID" value="NZ_LOPU01000001.1"/>
</dbReference>
<feature type="transmembrane region" description="Helical" evidence="6">
    <location>
        <begin position="560"/>
        <end position="584"/>
    </location>
</feature>
<evidence type="ECO:0000256" key="5">
    <source>
        <dbReference type="ARBA" id="ARBA00023136"/>
    </source>
</evidence>
<dbReference type="GO" id="GO:0009267">
    <property type="term" value="P:cellular response to starvation"/>
    <property type="evidence" value="ECO:0007669"/>
    <property type="project" value="InterPro"/>
</dbReference>
<feature type="transmembrane region" description="Helical" evidence="6">
    <location>
        <begin position="420"/>
        <end position="438"/>
    </location>
</feature>
<dbReference type="EMBL" id="LOPU01000001">
    <property type="protein sequence ID" value="KTG11673.1"/>
    <property type="molecule type" value="Genomic_DNA"/>
</dbReference>
<dbReference type="GO" id="GO:0005886">
    <property type="term" value="C:plasma membrane"/>
    <property type="evidence" value="ECO:0007669"/>
    <property type="project" value="UniProtKB-SubCell"/>
</dbReference>
<keyword evidence="3 6" id="KW-0812">Transmembrane</keyword>
<feature type="transmembrane region" description="Helical" evidence="6">
    <location>
        <begin position="217"/>
        <end position="238"/>
    </location>
</feature>
<evidence type="ECO:0000256" key="6">
    <source>
        <dbReference type="SAM" id="Phobius"/>
    </source>
</evidence>
<feature type="transmembrane region" description="Helical" evidence="6">
    <location>
        <begin position="6"/>
        <end position="22"/>
    </location>
</feature>
<gene>
    <name evidence="8" type="ORF">AUR64_00330</name>
</gene>
<feature type="transmembrane region" description="Helical" evidence="6">
    <location>
        <begin position="321"/>
        <end position="341"/>
    </location>
</feature>
<feature type="transmembrane region" description="Helical" evidence="6">
    <location>
        <begin position="486"/>
        <end position="510"/>
    </location>
</feature>
<keyword evidence="2" id="KW-1003">Cell membrane</keyword>
<keyword evidence="5 6" id="KW-0472">Membrane</keyword>
<dbReference type="Proteomes" id="UP000054387">
    <property type="component" value="Unassembled WGS sequence"/>
</dbReference>
<accession>A0A0W1RDV6</accession>
<feature type="domain" description="CstA N-terminal" evidence="7">
    <location>
        <begin position="5"/>
        <end position="388"/>
    </location>
</feature>
<reference evidence="8 9" key="1">
    <citation type="submission" date="2015-12" db="EMBL/GenBank/DDBJ databases">
        <title>Haloprofundus marisrubri gen. nov., sp. nov., an extremely halophilic archaeon isolated from the Discovery deep brine-seawater interface in the Red Sea.</title>
        <authorList>
            <person name="Zhang G."/>
            <person name="Stingl U."/>
            <person name="Rashid M."/>
        </authorList>
    </citation>
    <scope>NUCLEOTIDE SEQUENCE [LARGE SCALE GENOMIC DNA]</scope>
    <source>
        <strain evidence="8 9">SB9</strain>
    </source>
</reference>
<dbReference type="InterPro" id="IPR051605">
    <property type="entry name" value="CstA"/>
</dbReference>
<keyword evidence="9" id="KW-1185">Reference proteome</keyword>
<feature type="transmembrane region" description="Helical" evidence="6">
    <location>
        <begin position="274"/>
        <end position="301"/>
    </location>
</feature>
<dbReference type="OrthoDB" id="77715at2157"/>
<feature type="transmembrane region" description="Helical" evidence="6">
    <location>
        <begin position="391"/>
        <end position="413"/>
    </location>
</feature>